<protein>
    <submittedName>
        <fullName evidence="1">Uncharacterized protein</fullName>
    </submittedName>
</protein>
<dbReference type="Proteomes" id="UP000018766">
    <property type="component" value="Unassembled WGS sequence"/>
</dbReference>
<organism evidence="1 2">
    <name type="scientific">Pelistega indica</name>
    <dbReference type="NCBI Taxonomy" id="1414851"/>
    <lineage>
        <taxon>Bacteria</taxon>
        <taxon>Pseudomonadati</taxon>
        <taxon>Pseudomonadota</taxon>
        <taxon>Betaproteobacteria</taxon>
        <taxon>Burkholderiales</taxon>
        <taxon>Alcaligenaceae</taxon>
        <taxon>Pelistega</taxon>
    </lineage>
</organism>
<dbReference type="EMBL" id="AYSV01000065">
    <property type="protein sequence ID" value="ETD72484.1"/>
    <property type="molecule type" value="Genomic_DNA"/>
</dbReference>
<gene>
    <name evidence="1" type="ORF">V757_04045</name>
</gene>
<dbReference type="AlphaFoldDB" id="V8G7J1"/>
<evidence type="ECO:0000313" key="1">
    <source>
        <dbReference type="EMBL" id="ETD72484.1"/>
    </source>
</evidence>
<evidence type="ECO:0000313" key="2">
    <source>
        <dbReference type="Proteomes" id="UP000018766"/>
    </source>
</evidence>
<accession>V8G7J1</accession>
<reference evidence="1 2" key="1">
    <citation type="submission" date="2013-11" db="EMBL/GenBank/DDBJ databases">
        <title>Genomic analysis of Pelistega sp. HM-7.</title>
        <authorList>
            <person name="Kumbhare S.V."/>
            <person name="Shetty S.A."/>
            <person name="Sharma O."/>
            <person name="Dhotre D.P."/>
        </authorList>
    </citation>
    <scope>NUCLEOTIDE SEQUENCE [LARGE SCALE GENOMIC DNA]</scope>
    <source>
        <strain evidence="1 2">HM-7</strain>
    </source>
</reference>
<comment type="caution">
    <text evidence="1">The sequence shown here is derived from an EMBL/GenBank/DDBJ whole genome shotgun (WGS) entry which is preliminary data.</text>
</comment>
<keyword evidence="2" id="KW-1185">Reference proteome</keyword>
<sequence>MMKIKLHPNLPLAPRCIYPKCTDADSPYLGKEAEDIYLHFMRYGYIPDYADGISGLFYDEENNCLLHYHVSSKTNKIYIDFF</sequence>
<proteinExistence type="predicted"/>
<name>V8G7J1_9BURK</name>